<dbReference type="Proteomes" id="UP000195557">
    <property type="component" value="Unassembled WGS sequence"/>
</dbReference>
<evidence type="ECO:0000259" key="7">
    <source>
        <dbReference type="PROSITE" id="PS51805"/>
    </source>
</evidence>
<dbReference type="Gene3D" id="3.30.40.10">
    <property type="entry name" value="Zinc/RING finger domain, C3HC4 (zinc finger)"/>
    <property type="match status" value="2"/>
</dbReference>
<keyword evidence="2 4" id="KW-0863">Zinc-finger</keyword>
<dbReference type="CDD" id="cd15571">
    <property type="entry name" value="ePHD"/>
    <property type="match status" value="1"/>
</dbReference>
<evidence type="ECO:0000256" key="2">
    <source>
        <dbReference type="ARBA" id="ARBA00022771"/>
    </source>
</evidence>
<name>A0A1Y5I9S3_OSTTA</name>
<evidence type="ECO:0000256" key="1">
    <source>
        <dbReference type="ARBA" id="ARBA00022723"/>
    </source>
</evidence>
<dbReference type="EMBL" id="KZ155826">
    <property type="protein sequence ID" value="OUS43902.1"/>
    <property type="molecule type" value="Genomic_DNA"/>
</dbReference>
<reference evidence="8" key="1">
    <citation type="submission" date="2017-04" db="EMBL/GenBank/DDBJ databases">
        <title>Population genomics of picophytoplankton unveils novel chromosome hypervariability.</title>
        <authorList>
            <consortium name="DOE Joint Genome Institute"/>
            <person name="Blanc-Mathieu R."/>
            <person name="Krasovec M."/>
            <person name="Hebrard M."/>
            <person name="Yau S."/>
            <person name="Desgranges E."/>
            <person name="Martin J."/>
            <person name="Schackwitz W."/>
            <person name="Kuo A."/>
            <person name="Salin G."/>
            <person name="Donnadieu C."/>
            <person name="Desdevises Y."/>
            <person name="Sanchez-Ferandin S."/>
            <person name="Moreau H."/>
            <person name="Rivals E."/>
            <person name="Grigoriev I.V."/>
            <person name="Grimsley N."/>
            <person name="Eyre-Walker A."/>
            <person name="Piganeau G."/>
        </authorList>
    </citation>
    <scope>NUCLEOTIDE SEQUENCE [LARGE SCALE GENOMIC DNA]</scope>
    <source>
        <strain evidence="8">RCC 1115</strain>
    </source>
</reference>
<feature type="compositionally biased region" description="Polar residues" evidence="5">
    <location>
        <begin position="942"/>
        <end position="958"/>
    </location>
</feature>
<dbReference type="PROSITE" id="PS01359">
    <property type="entry name" value="ZF_PHD_1"/>
    <property type="match status" value="1"/>
</dbReference>
<dbReference type="InterPro" id="IPR001965">
    <property type="entry name" value="Znf_PHD"/>
</dbReference>
<keyword evidence="1" id="KW-0479">Metal-binding</keyword>
<gene>
    <name evidence="8" type="ORF">BE221DRAFT_79331</name>
</gene>
<proteinExistence type="predicted"/>
<dbReference type="InterPro" id="IPR011011">
    <property type="entry name" value="Znf_FYVE_PHD"/>
</dbReference>
<feature type="domain" description="PHD-type" evidence="6">
    <location>
        <begin position="698"/>
        <end position="749"/>
    </location>
</feature>
<evidence type="ECO:0000256" key="5">
    <source>
        <dbReference type="SAM" id="MobiDB-lite"/>
    </source>
</evidence>
<accession>A0A1Y5I9S3</accession>
<sequence length="1003" mass="109795">MAPWTMPSVKGGKKMSVRDAVDTYEKDLTKVATLLPRAAPGGPRLRAPYTVSEAASLDEIEKRRAAKASSVRIKKRGLGVAPEEGKEVKKTSPWWRYAEEFFRHVHATDIARIAPGTPWIFDSALRTTCVGPRYEVGEDKIGIPIPGLNYARRGENASTSAPSPTSKDEKKALIGTIPAVPSEPFVMPKLKEHEEGIELVQNLTAHEVAMLVRTFLSLGGDITQGIAKFVGVSMTELNGWISKHENGLEPEETVRASSDKETTSDEVHEMLKVWLRHESASRINAYLDARREAAAKATKKLDRDLIFKDNEPDMAASYGLVNVPSNLTSCSEQGVDGLPSSAGTTTIAGDERTREDMDIDESVDDDEGLDIEEKTMKECAKAFGFDGDLRHFEQGWTDEMIPAHTEMLLSRYFKLETAEHGTPSLHDESSHPCSVCAKLKTLSKKCGKSDGSINCVKKSARSSEEIQLPSSVKRVKKNAPADVELCRIEKALREDPRLASCAPCDEVEGEILSLQYELLWRIQANRHILLQAQGNIGNELDADNENHAKRKNILDEAGVYMAGIREIKRQQKKEKREADQLAALERAKAAVGDGRREHKPKRELGSAAAVIQIPKTEIPVYRPPSAQAVMKAIEAAPTRVKKMFGLGKFATESTASHLKSFMSGVVTPRSGSPIIGGSPIRSPMSQVLLDPFHAVSDNTACCVCAGTTEAAKMKETIQCAQCELIVHPGCYGVGQKTDLEWLCCVCTEVTKAGGGIPKTERKASVAVQGKLALYRGVSCVLCPVKIGAFKRTTDGKDWCHVVCAKWVPEASIREDRVVNAIERVPPESIPRERRNASCSYCTRSEGILMRCRSGYCHNVFHPLCCRRAACHMRVIDCEGRQYTAFCEKHTGAERVKDIDANLIGDPVPALVEMYNQSPKLERQLSGELIRQLSGGNLGPSKGNGSLSRMGKSNSTPTKTAKPELPSSIAKNKAKTRSNLRKSVGLPGIVAASDVANFDDEENF</sequence>
<organism evidence="8">
    <name type="scientific">Ostreococcus tauri</name>
    <name type="common">Marine green alga</name>
    <dbReference type="NCBI Taxonomy" id="70448"/>
    <lineage>
        <taxon>Eukaryota</taxon>
        <taxon>Viridiplantae</taxon>
        <taxon>Chlorophyta</taxon>
        <taxon>Mamiellophyceae</taxon>
        <taxon>Mamiellales</taxon>
        <taxon>Bathycoccaceae</taxon>
        <taxon>Ostreococcus</taxon>
    </lineage>
</organism>
<dbReference type="AlphaFoldDB" id="A0A1Y5I9S3"/>
<keyword evidence="3" id="KW-0862">Zinc</keyword>
<dbReference type="PROSITE" id="PS51805">
    <property type="entry name" value="EPHD"/>
    <property type="match status" value="1"/>
</dbReference>
<dbReference type="InterPro" id="IPR019786">
    <property type="entry name" value="Zinc_finger_PHD-type_CS"/>
</dbReference>
<feature type="region of interest" description="Disordered" evidence="5">
    <location>
        <begin position="931"/>
        <end position="982"/>
    </location>
</feature>
<protein>
    <submittedName>
        <fullName evidence="8">PHD finger protein BR140/LIN-49</fullName>
    </submittedName>
</protein>
<dbReference type="Pfam" id="PF13832">
    <property type="entry name" value="zf-HC5HC2H_2"/>
    <property type="match status" value="1"/>
</dbReference>
<evidence type="ECO:0000256" key="3">
    <source>
        <dbReference type="ARBA" id="ARBA00022833"/>
    </source>
</evidence>
<dbReference type="InterPro" id="IPR050701">
    <property type="entry name" value="Histone_Mod_Regulator"/>
</dbReference>
<dbReference type="GO" id="GO:0006357">
    <property type="term" value="P:regulation of transcription by RNA polymerase II"/>
    <property type="evidence" value="ECO:0007669"/>
    <property type="project" value="TreeGrafter"/>
</dbReference>
<dbReference type="SMART" id="SM00249">
    <property type="entry name" value="PHD"/>
    <property type="match status" value="2"/>
</dbReference>
<dbReference type="GO" id="GO:0008270">
    <property type="term" value="F:zinc ion binding"/>
    <property type="evidence" value="ECO:0007669"/>
    <property type="project" value="UniProtKB-KW"/>
</dbReference>
<evidence type="ECO:0000259" key="6">
    <source>
        <dbReference type="PROSITE" id="PS50016"/>
    </source>
</evidence>
<dbReference type="PANTHER" id="PTHR13793">
    <property type="entry name" value="PHD FINGER PROTEINS"/>
    <property type="match status" value="1"/>
</dbReference>
<dbReference type="InterPro" id="IPR019787">
    <property type="entry name" value="Znf_PHD-finger"/>
</dbReference>
<evidence type="ECO:0000313" key="8">
    <source>
        <dbReference type="EMBL" id="OUS43902.1"/>
    </source>
</evidence>
<dbReference type="SUPFAM" id="SSF57903">
    <property type="entry name" value="FYVE/PHD zinc finger"/>
    <property type="match status" value="1"/>
</dbReference>
<dbReference type="PROSITE" id="PS50016">
    <property type="entry name" value="ZF_PHD_2"/>
    <property type="match status" value="1"/>
</dbReference>
<feature type="domain" description="PHD-type" evidence="7">
    <location>
        <begin position="776"/>
        <end position="890"/>
    </location>
</feature>
<evidence type="ECO:0000256" key="4">
    <source>
        <dbReference type="PROSITE-ProRule" id="PRU00146"/>
    </source>
</evidence>
<dbReference type="eggNOG" id="KOG0955">
    <property type="taxonomic scope" value="Eukaryota"/>
</dbReference>
<dbReference type="PANTHER" id="PTHR13793:SF107">
    <property type="entry name" value="BROMODOMAIN-CONTAINING PROTEIN HOMOLOG"/>
    <property type="match status" value="1"/>
</dbReference>
<dbReference type="InterPro" id="IPR034732">
    <property type="entry name" value="EPHD"/>
</dbReference>
<dbReference type="InterPro" id="IPR013083">
    <property type="entry name" value="Znf_RING/FYVE/PHD"/>
</dbReference>